<feature type="compositionally biased region" description="Basic and acidic residues" evidence="1">
    <location>
        <begin position="415"/>
        <end position="430"/>
    </location>
</feature>
<feature type="compositionally biased region" description="Basic residues" evidence="1">
    <location>
        <begin position="302"/>
        <end position="312"/>
    </location>
</feature>
<feature type="compositionally biased region" description="Basic and acidic residues" evidence="1">
    <location>
        <begin position="112"/>
        <end position="121"/>
    </location>
</feature>
<feature type="compositionally biased region" description="Polar residues" evidence="1">
    <location>
        <begin position="473"/>
        <end position="482"/>
    </location>
</feature>
<dbReference type="EMBL" id="PDNB01000291">
    <property type="protein sequence ID" value="PGG96188.1"/>
    <property type="molecule type" value="Genomic_DNA"/>
</dbReference>
<dbReference type="STRING" id="1447875.A0A2B7WHY3"/>
<evidence type="ECO:0000313" key="2">
    <source>
        <dbReference type="EMBL" id="PGG96188.1"/>
    </source>
</evidence>
<dbReference type="Proteomes" id="UP000223968">
    <property type="component" value="Unassembled WGS sequence"/>
</dbReference>
<name>A0A2B7WHY3_9EURO</name>
<feature type="compositionally biased region" description="Low complexity" evidence="1">
    <location>
        <begin position="511"/>
        <end position="526"/>
    </location>
</feature>
<organism evidence="2 3">
    <name type="scientific">Helicocarpus griseus UAMH5409</name>
    <dbReference type="NCBI Taxonomy" id="1447875"/>
    <lineage>
        <taxon>Eukaryota</taxon>
        <taxon>Fungi</taxon>
        <taxon>Dikarya</taxon>
        <taxon>Ascomycota</taxon>
        <taxon>Pezizomycotina</taxon>
        <taxon>Eurotiomycetes</taxon>
        <taxon>Eurotiomycetidae</taxon>
        <taxon>Onygenales</taxon>
        <taxon>Ajellomycetaceae</taxon>
        <taxon>Helicocarpus</taxon>
    </lineage>
</organism>
<protein>
    <submittedName>
        <fullName evidence="2">Uncharacterized protein</fullName>
    </submittedName>
</protein>
<feature type="region of interest" description="Disordered" evidence="1">
    <location>
        <begin position="341"/>
        <end position="381"/>
    </location>
</feature>
<feature type="compositionally biased region" description="Polar residues" evidence="1">
    <location>
        <begin position="212"/>
        <end position="225"/>
    </location>
</feature>
<reference evidence="2 3" key="1">
    <citation type="submission" date="2017-10" db="EMBL/GenBank/DDBJ databases">
        <title>Comparative genomics in systemic dimorphic fungi from Ajellomycetaceae.</title>
        <authorList>
            <person name="Munoz J.F."/>
            <person name="Mcewen J.G."/>
            <person name="Clay O.K."/>
            <person name="Cuomo C.A."/>
        </authorList>
    </citation>
    <scope>NUCLEOTIDE SEQUENCE [LARGE SCALE GENOMIC DNA]</scope>
    <source>
        <strain evidence="2 3">UAMH5409</strain>
    </source>
</reference>
<dbReference type="GO" id="GO:0005096">
    <property type="term" value="F:GTPase activator activity"/>
    <property type="evidence" value="ECO:0007669"/>
    <property type="project" value="InterPro"/>
</dbReference>
<feature type="region of interest" description="Disordered" evidence="1">
    <location>
        <begin position="409"/>
        <end position="430"/>
    </location>
</feature>
<feature type="compositionally biased region" description="Polar residues" evidence="1">
    <location>
        <begin position="270"/>
        <end position="284"/>
    </location>
</feature>
<feature type="compositionally biased region" description="Polar residues" evidence="1">
    <location>
        <begin position="238"/>
        <end position="255"/>
    </location>
</feature>
<feature type="compositionally biased region" description="Low complexity" evidence="1">
    <location>
        <begin position="142"/>
        <end position="157"/>
    </location>
</feature>
<proteinExistence type="predicted"/>
<feature type="region of interest" description="Disordered" evidence="1">
    <location>
        <begin position="71"/>
        <end position="315"/>
    </location>
</feature>
<feature type="compositionally biased region" description="Basic and acidic residues" evidence="1">
    <location>
        <begin position="743"/>
        <end position="760"/>
    </location>
</feature>
<dbReference type="AlphaFoldDB" id="A0A2B7WHY3"/>
<feature type="compositionally biased region" description="Polar residues" evidence="1">
    <location>
        <begin position="449"/>
        <end position="465"/>
    </location>
</feature>
<feature type="region of interest" description="Disordered" evidence="1">
    <location>
        <begin position="698"/>
        <end position="818"/>
    </location>
</feature>
<feature type="region of interest" description="Disordered" evidence="1">
    <location>
        <begin position="952"/>
        <end position="990"/>
    </location>
</feature>
<dbReference type="Pfam" id="PF20162">
    <property type="entry name" value="Etd1"/>
    <property type="match status" value="1"/>
</dbReference>
<feature type="compositionally biased region" description="Polar residues" evidence="1">
    <location>
        <begin position="164"/>
        <end position="191"/>
    </location>
</feature>
<sequence length="1125" mass="123448">MEHVSTLCAIGTVGIAATGFALGKNEAIPQQHQQQQQQQQQPPPTAKRRRSVFRGSFSSPLACVLDMSSPVDSLLSPTSPTRPASAHVASLRRTEDFSGSRLDASNPGLECSMERPLEGPKTRPRRRTYVESVSRRGDDESPISPSFPSPSGRPSSSWLRRISMISSQNDSPMSGSRPDSPSLNGSTSPFFSSPFRAEQGPNKLVKRPASQRGPTNSNTTRSSGSFGVPTPLLRRPATSHQRLANMRQRSSTDSRVQLGPPFSPLHDPDQTPSETLDPLPSTTWRPYFQPYYSRGTDNGKRSSARHRARSPRRLVPEPNVAPTLLLSPSITRDTSKCRTDCNGAWMSDDERPMSRDSIKSSDAIPDEQPAGSVPMGERKSRQSFSIGEMITGTSPNSWKLSAAKSMGRRRGFSFSKERSAEHPSPSDDLGAKIEALNLNSARFRKRRTITNSDTFRRPSTSSQAEYNFHELDTINSESNSPKSRLRRLPRYSELRAELSPGPITCNIPLDSGSRSSSGEQSSDPSGNTFSTSSGPTRTQRLSAATSDPASTLVGSDNDTRIFSSGDEDELDFQSDTCFDSFPTRVGVGGPPAHRGPRIETIFDRPSSLELADEKLRVLENLNTEVSHAEISSEQFSANIDCSLKVDASISLSTAESGSSRKQQPNPPTTQPTESTENPNDDSLDWSILDEMECLDDQKVPYPESRPSQAHQGLSIPRSNTDRPFSSVTLDETSSRARMSLFDWSEKQRSDKDSQGSDFRPKTAHGKQAPETRGGRTVTRRGTSAVHLRSQSVPLSREPSLNNAHQSSPKFGTWGLGNKGATEDWDGDFEFEDLDKQDGAKDDGVQTKFALPNQGMKVPKAIMERQASVHGQFGHVQELTLLVEELKRLRIRARNLSILDGPSSELWKEAKGIINLATLEEDEDEGGLTAKHLLPSPTFSAVEDLEDDFFADGQTKAQTSSVKDDTRRSPLSERINSSHSITPPPRPRTDSSIKAKFVLDTIHQQRGLNDPAYLESTIDPTQKLPFDTQSLRDLVIRAGVVTRALKEIIRKAEGVCAGTPETDHRPQDPPFSQMFARPLHNVAESSPSCLPDLARSKNTNGYRGIATGNAPNENDGCERMTMMTVV</sequence>
<accession>A0A2B7WHY3</accession>
<dbReference type="InterPro" id="IPR045342">
    <property type="entry name" value="Etd1"/>
</dbReference>
<feature type="compositionally biased region" description="Basic and acidic residues" evidence="1">
    <location>
        <begin position="348"/>
        <end position="359"/>
    </location>
</feature>
<feature type="region of interest" description="Disordered" evidence="1">
    <location>
        <begin position="26"/>
        <end position="53"/>
    </location>
</feature>
<gene>
    <name evidence="2" type="ORF">AJ79_09687</name>
</gene>
<evidence type="ECO:0000313" key="3">
    <source>
        <dbReference type="Proteomes" id="UP000223968"/>
    </source>
</evidence>
<keyword evidence="3" id="KW-1185">Reference proteome</keyword>
<dbReference type="GO" id="GO:1902412">
    <property type="term" value="P:regulation of mitotic cytokinesis"/>
    <property type="evidence" value="ECO:0007669"/>
    <property type="project" value="InterPro"/>
</dbReference>
<feature type="region of interest" description="Disordered" evidence="1">
    <location>
        <begin position="653"/>
        <end position="683"/>
    </location>
</feature>
<dbReference type="OrthoDB" id="5346713at2759"/>
<evidence type="ECO:0000256" key="1">
    <source>
        <dbReference type="SAM" id="MobiDB-lite"/>
    </source>
</evidence>
<feature type="compositionally biased region" description="Polar residues" evidence="1">
    <location>
        <begin position="788"/>
        <end position="809"/>
    </location>
</feature>
<comment type="caution">
    <text evidence="2">The sequence shown here is derived from an EMBL/GenBank/DDBJ whole genome shotgun (WGS) entry which is preliminary data.</text>
</comment>
<feature type="compositionally biased region" description="Low complexity" evidence="1">
    <location>
        <begin position="29"/>
        <end position="40"/>
    </location>
</feature>
<feature type="region of interest" description="Disordered" evidence="1">
    <location>
        <begin position="449"/>
        <end position="486"/>
    </location>
</feature>
<feature type="compositionally biased region" description="Basic and acidic residues" evidence="1">
    <location>
        <begin position="961"/>
        <end position="970"/>
    </location>
</feature>
<feature type="compositionally biased region" description="Polar residues" evidence="1">
    <location>
        <begin position="527"/>
        <end position="562"/>
    </location>
</feature>
<feature type="compositionally biased region" description="Polar residues" evidence="1">
    <location>
        <begin position="705"/>
        <end position="731"/>
    </location>
</feature>
<feature type="region of interest" description="Disordered" evidence="1">
    <location>
        <begin position="499"/>
        <end position="574"/>
    </location>
</feature>